<evidence type="ECO:0000256" key="2">
    <source>
        <dbReference type="ARBA" id="ARBA00012162"/>
    </source>
</evidence>
<sequence>MKSARLTLVGAGPGDPELITLKGIKALAEADVVLYDALIHPEILNHIPANTPKVFVGKKKGVCQFPQEDINKLIVEHAFKYGHVVRLKGGDPFIFGRGHEELVYAQSFDIPTTVIPGISSSIAVPELQGIPLTRRGVNDSFWVLTGTTRNHELSSDIEIAARSNATVVILMGMTKLKEIVSIFQEQNKGEIPVAVIQNGTMPDEKIGLGTIDTIVDVVDDLKLSSPAVIVIGKVVDLHPDFVNEFIYQEKVRLKDTKGAMNTETKEFYRKLFNW</sequence>
<evidence type="ECO:0000313" key="9">
    <source>
        <dbReference type="EMBL" id="GAL86473.1"/>
    </source>
</evidence>
<dbReference type="SUPFAM" id="SSF53790">
    <property type="entry name" value="Tetrapyrrole methylase"/>
    <property type="match status" value="1"/>
</dbReference>
<evidence type="ECO:0000256" key="6">
    <source>
        <dbReference type="ARBA" id="ARBA00023244"/>
    </source>
</evidence>
<dbReference type="EMBL" id="BBLT01000008">
    <property type="protein sequence ID" value="GAL86473.1"/>
    <property type="molecule type" value="Genomic_DNA"/>
</dbReference>
<dbReference type="NCBIfam" id="NF004790">
    <property type="entry name" value="PRK06136.1"/>
    <property type="match status" value="1"/>
</dbReference>
<gene>
    <name evidence="9" type="ORF">MYP_3702</name>
</gene>
<keyword evidence="3 9" id="KW-0489">Methyltransferase</keyword>
<dbReference type="PANTHER" id="PTHR45790:SF3">
    <property type="entry name" value="S-ADENOSYL-L-METHIONINE-DEPENDENT UROPORPHYRINOGEN III METHYLTRANSFERASE, CHLOROPLASTIC"/>
    <property type="match status" value="1"/>
</dbReference>
<dbReference type="Pfam" id="PF00590">
    <property type="entry name" value="TP_methylase"/>
    <property type="match status" value="1"/>
</dbReference>
<dbReference type="InterPro" id="IPR003043">
    <property type="entry name" value="Uropor_MeTrfase_CS"/>
</dbReference>
<dbReference type="GO" id="GO:0019354">
    <property type="term" value="P:siroheme biosynthetic process"/>
    <property type="evidence" value="ECO:0007669"/>
    <property type="project" value="InterPro"/>
</dbReference>
<dbReference type="EC" id="2.1.1.107" evidence="2"/>
<dbReference type="PANTHER" id="PTHR45790">
    <property type="entry name" value="SIROHEME SYNTHASE-RELATED"/>
    <property type="match status" value="1"/>
</dbReference>
<name>A0A098LJW4_9BACT</name>
<dbReference type="GO" id="GO:0004851">
    <property type="term" value="F:uroporphyrin-III C-methyltransferase activity"/>
    <property type="evidence" value="ECO:0007669"/>
    <property type="project" value="UniProtKB-EC"/>
</dbReference>
<reference evidence="9 10" key="1">
    <citation type="submission" date="2014-09" db="EMBL/GenBank/DDBJ databases">
        <title>Sporocytophaga myxococcoides PG-01 genome sequencing.</title>
        <authorList>
            <person name="Liu L."/>
            <person name="Gao P.J."/>
            <person name="Chen G.J."/>
            <person name="Wang L.S."/>
        </authorList>
    </citation>
    <scope>NUCLEOTIDE SEQUENCE [LARGE SCALE GENOMIC DNA]</scope>
    <source>
        <strain evidence="9 10">PG-01</strain>
    </source>
</reference>
<evidence type="ECO:0000256" key="7">
    <source>
        <dbReference type="ARBA" id="ARBA00025705"/>
    </source>
</evidence>
<keyword evidence="10" id="KW-1185">Reference proteome</keyword>
<evidence type="ECO:0000256" key="4">
    <source>
        <dbReference type="ARBA" id="ARBA00022679"/>
    </source>
</evidence>
<dbReference type="CDD" id="cd11642">
    <property type="entry name" value="SUMT"/>
    <property type="match status" value="1"/>
</dbReference>
<dbReference type="PROSITE" id="PS00839">
    <property type="entry name" value="SUMT_1"/>
    <property type="match status" value="1"/>
</dbReference>
<dbReference type="InterPro" id="IPR006366">
    <property type="entry name" value="CobA/CysG_C"/>
</dbReference>
<evidence type="ECO:0000259" key="8">
    <source>
        <dbReference type="Pfam" id="PF00590"/>
    </source>
</evidence>
<dbReference type="InterPro" id="IPR000878">
    <property type="entry name" value="4pyrrol_Mease"/>
</dbReference>
<protein>
    <recommendedName>
        <fullName evidence="2">uroporphyrinogen-III C-methyltransferase</fullName>
        <ecNumber evidence="2">2.1.1.107</ecNumber>
    </recommendedName>
</protein>
<dbReference type="InterPro" id="IPR014777">
    <property type="entry name" value="4pyrrole_Mease_sub1"/>
</dbReference>
<dbReference type="Proteomes" id="UP000030185">
    <property type="component" value="Unassembled WGS sequence"/>
</dbReference>
<dbReference type="InterPro" id="IPR050161">
    <property type="entry name" value="Siro_Cobalamin_biosynth"/>
</dbReference>
<keyword evidence="5" id="KW-0949">S-adenosyl-L-methionine</keyword>
<dbReference type="OrthoDB" id="9815856at2"/>
<dbReference type="RefSeq" id="WP_081990582.1">
    <property type="nucleotide sequence ID" value="NZ_BBLT01000008.1"/>
</dbReference>
<comment type="pathway">
    <text evidence="7">Porphyrin-containing compound metabolism; siroheme biosynthesis; precorrin-2 from uroporphyrinogen III: step 1/1.</text>
</comment>
<dbReference type="Gene3D" id="3.40.1010.10">
    <property type="entry name" value="Cobalt-precorrin-4 Transmethylase, Domain 1"/>
    <property type="match status" value="1"/>
</dbReference>
<evidence type="ECO:0000256" key="5">
    <source>
        <dbReference type="ARBA" id="ARBA00022691"/>
    </source>
</evidence>
<proteinExistence type="inferred from homology"/>
<evidence type="ECO:0000256" key="1">
    <source>
        <dbReference type="ARBA" id="ARBA00005879"/>
    </source>
</evidence>
<accession>A0A098LJW4</accession>
<dbReference type="GO" id="GO:0032259">
    <property type="term" value="P:methylation"/>
    <property type="evidence" value="ECO:0007669"/>
    <property type="project" value="UniProtKB-KW"/>
</dbReference>
<dbReference type="eggNOG" id="COG0007">
    <property type="taxonomic scope" value="Bacteria"/>
</dbReference>
<dbReference type="STRING" id="153721.MYP_3702"/>
<evidence type="ECO:0000313" key="10">
    <source>
        <dbReference type="Proteomes" id="UP000030185"/>
    </source>
</evidence>
<feature type="domain" description="Tetrapyrrole methylase" evidence="8">
    <location>
        <begin position="5"/>
        <end position="214"/>
    </location>
</feature>
<dbReference type="NCBIfam" id="TIGR01469">
    <property type="entry name" value="cobA_cysG_Cterm"/>
    <property type="match status" value="1"/>
</dbReference>
<evidence type="ECO:0000256" key="3">
    <source>
        <dbReference type="ARBA" id="ARBA00022603"/>
    </source>
</evidence>
<comment type="similarity">
    <text evidence="1">Belongs to the precorrin methyltransferase family.</text>
</comment>
<keyword evidence="6" id="KW-0627">Porphyrin biosynthesis</keyword>
<comment type="caution">
    <text evidence="9">The sequence shown here is derived from an EMBL/GenBank/DDBJ whole genome shotgun (WGS) entry which is preliminary data.</text>
</comment>
<dbReference type="AlphaFoldDB" id="A0A098LJW4"/>
<dbReference type="FunFam" id="3.40.1010.10:FF:000001">
    <property type="entry name" value="Siroheme synthase"/>
    <property type="match status" value="1"/>
</dbReference>
<dbReference type="InterPro" id="IPR035996">
    <property type="entry name" value="4pyrrol_Methylase_sf"/>
</dbReference>
<dbReference type="Gene3D" id="3.30.950.10">
    <property type="entry name" value="Methyltransferase, Cobalt-precorrin-4 Transmethylase, Domain 2"/>
    <property type="match status" value="1"/>
</dbReference>
<organism evidence="9 10">
    <name type="scientific">Sporocytophaga myxococcoides</name>
    <dbReference type="NCBI Taxonomy" id="153721"/>
    <lineage>
        <taxon>Bacteria</taxon>
        <taxon>Pseudomonadati</taxon>
        <taxon>Bacteroidota</taxon>
        <taxon>Cytophagia</taxon>
        <taxon>Cytophagales</taxon>
        <taxon>Cytophagaceae</taxon>
        <taxon>Sporocytophaga</taxon>
    </lineage>
</organism>
<dbReference type="InterPro" id="IPR014776">
    <property type="entry name" value="4pyrrole_Mease_sub2"/>
</dbReference>
<keyword evidence="4 9" id="KW-0808">Transferase</keyword>